<accession>A0A2T3Z8W1</accession>
<name>A0A2T3Z8W1_TRIA4</name>
<evidence type="ECO:0000256" key="6">
    <source>
        <dbReference type="SAM" id="MobiDB-lite"/>
    </source>
</evidence>
<dbReference type="PANTHER" id="PTHR46468:SF1">
    <property type="entry name" value="SENTRIN-SPECIFIC PROTEASE 8"/>
    <property type="match status" value="1"/>
</dbReference>
<evidence type="ECO:0000259" key="7">
    <source>
        <dbReference type="PROSITE" id="PS50600"/>
    </source>
</evidence>
<dbReference type="EMBL" id="KZ679261">
    <property type="protein sequence ID" value="PTB41222.1"/>
    <property type="molecule type" value="Genomic_DNA"/>
</dbReference>
<dbReference type="Pfam" id="PF02902">
    <property type="entry name" value="Peptidase_C48"/>
    <property type="match status" value="1"/>
</dbReference>
<feature type="compositionally biased region" description="Polar residues" evidence="6">
    <location>
        <begin position="120"/>
        <end position="143"/>
    </location>
</feature>
<evidence type="ECO:0000256" key="2">
    <source>
        <dbReference type="ARBA" id="ARBA00022670"/>
    </source>
</evidence>
<reference evidence="8 9" key="1">
    <citation type="submission" date="2016-07" db="EMBL/GenBank/DDBJ databases">
        <title>Multiple horizontal gene transfer events from other fungi enriched the ability of initially mycotrophic Trichoderma (Ascomycota) to feed on dead plant biomass.</title>
        <authorList>
            <consortium name="DOE Joint Genome Institute"/>
            <person name="Aerts A."/>
            <person name="Atanasova L."/>
            <person name="Chenthamara K."/>
            <person name="Zhang J."/>
            <person name="Grujic M."/>
            <person name="Henrissat B."/>
            <person name="Kuo A."/>
            <person name="Salamov A."/>
            <person name="Lipzen A."/>
            <person name="Labutti K."/>
            <person name="Barry K."/>
            <person name="Miao Y."/>
            <person name="Rahimi M.J."/>
            <person name="Shen Q."/>
            <person name="Grigoriev I.V."/>
            <person name="Kubicek C.P."/>
            <person name="Druzhinina I.S."/>
        </authorList>
    </citation>
    <scope>NUCLEOTIDE SEQUENCE [LARGE SCALE GENOMIC DNA]</scope>
    <source>
        <strain evidence="8 9">CBS 433.97</strain>
    </source>
</reference>
<gene>
    <name evidence="8" type="ORF">M441DRAFT_68274</name>
</gene>
<dbReference type="PROSITE" id="PS50600">
    <property type="entry name" value="ULP_PROTEASE"/>
    <property type="match status" value="1"/>
</dbReference>
<dbReference type="SUPFAM" id="SSF54001">
    <property type="entry name" value="Cysteine proteinases"/>
    <property type="match status" value="1"/>
</dbReference>
<evidence type="ECO:0000256" key="5">
    <source>
        <dbReference type="SAM" id="Coils"/>
    </source>
</evidence>
<evidence type="ECO:0000313" key="9">
    <source>
        <dbReference type="Proteomes" id="UP000240493"/>
    </source>
</evidence>
<comment type="similarity">
    <text evidence="1">Belongs to the peptidase C48 family.</text>
</comment>
<keyword evidence="3" id="KW-0378">Hydrolase</keyword>
<organism evidence="8 9">
    <name type="scientific">Trichoderma asperellum (strain ATCC 204424 / CBS 433.97 / NBRC 101777)</name>
    <dbReference type="NCBI Taxonomy" id="1042311"/>
    <lineage>
        <taxon>Eukaryota</taxon>
        <taxon>Fungi</taxon>
        <taxon>Dikarya</taxon>
        <taxon>Ascomycota</taxon>
        <taxon>Pezizomycotina</taxon>
        <taxon>Sordariomycetes</taxon>
        <taxon>Hypocreomycetidae</taxon>
        <taxon>Hypocreales</taxon>
        <taxon>Hypocreaceae</taxon>
        <taxon>Trichoderma</taxon>
    </lineage>
</organism>
<evidence type="ECO:0000256" key="3">
    <source>
        <dbReference type="ARBA" id="ARBA00022801"/>
    </source>
</evidence>
<evidence type="ECO:0000256" key="4">
    <source>
        <dbReference type="ARBA" id="ARBA00022807"/>
    </source>
</evidence>
<dbReference type="AlphaFoldDB" id="A0A2T3Z8W1"/>
<dbReference type="GO" id="GO:0000338">
    <property type="term" value="P:protein deneddylation"/>
    <property type="evidence" value="ECO:0007669"/>
    <property type="project" value="TreeGrafter"/>
</dbReference>
<evidence type="ECO:0000313" key="8">
    <source>
        <dbReference type="EMBL" id="PTB41222.1"/>
    </source>
</evidence>
<feature type="compositionally biased region" description="Polar residues" evidence="6">
    <location>
        <begin position="163"/>
        <end position="201"/>
    </location>
</feature>
<keyword evidence="2" id="KW-0645">Protease</keyword>
<sequence>MALLIAFATFTGLGRFVYNQYSTLFSYEAQASDESISISNKRRRHEPLPTNLDKRRFLTTRSASGNSRSATSTSRSASSNSRSVTDKSRSVNDNSRSISDNSRSILKTSRSITGTSRSGNDNSRSIADTSRPTADISRSMSGTYRSASDDSRYISDDSRYISGNSRSISGDSHPIDNTSRSISNGSQPVLDNSASRLSTPDNGGQELHWLDKQAFADLIRQYSEFAALLEFIWKSSMTSTQPALVDGCLYPIRMHLLVDPEQLQLYNRGLLFPLNATFEEFCIRCIAFLDKVYCIDRIMDLREQWPTAPSFMNEKPTPQDLEMLNRIRDFFSFPDLPEILSNVLAACGFDNIDVPADFMNRIVLDLGAIIHRRTVPSYVASAEYRERLKVLFSVIDDKCPGSFPEITHEATPEVTPEVAPENEADVWLEIADESDPEKSSFEFNPPSLDSSFSFNPSTCSLSGLPTQRPGKRVSFDESLNKTYDKIDELMSMPSLSSLKISEESEIELRNLRKEAEALRAHDVEQEKLRKLRERTANGPQQPVVAPLSDEWIEKASNTVFAPDTEVLATTCQGTPLRKHDFVTVVAAKTWLNDEIVNGALGGLEKEINLVNGITDYKQQGRKCLVMNSFFWPRVEKANGRQTQSILRRMGVTPKNFLLMDTVLIPICKDYHWTLMVLQPQKRKVMHLDSFNKRSSHPDMALAWISDYLGDLYTAQEWEVMVVKSPQQNNGYDCGVHVITNGICMALGLDPVASYCVEEMPLQRLRIAGMLLNGGLNGEFDLWKH</sequence>
<feature type="compositionally biased region" description="Low complexity" evidence="6">
    <location>
        <begin position="59"/>
        <end position="83"/>
    </location>
</feature>
<dbReference type="OrthoDB" id="1939479at2759"/>
<keyword evidence="9" id="KW-1185">Reference proteome</keyword>
<dbReference type="STRING" id="1042311.A0A2T3Z8W1"/>
<feature type="compositionally biased region" description="Basic and acidic residues" evidence="6">
    <location>
        <begin position="147"/>
        <end position="159"/>
    </location>
</feature>
<dbReference type="InterPro" id="IPR044613">
    <property type="entry name" value="Nep1/2-like"/>
</dbReference>
<dbReference type="InterPro" id="IPR003653">
    <property type="entry name" value="Peptidase_C48_C"/>
</dbReference>
<dbReference type="GO" id="GO:0019784">
    <property type="term" value="F:deNEDDylase activity"/>
    <property type="evidence" value="ECO:0007669"/>
    <property type="project" value="InterPro"/>
</dbReference>
<keyword evidence="5" id="KW-0175">Coiled coil</keyword>
<dbReference type="PANTHER" id="PTHR46468">
    <property type="entry name" value="SENTRIN-SPECIFIC PROTEASE 8"/>
    <property type="match status" value="1"/>
</dbReference>
<protein>
    <recommendedName>
        <fullName evidence="7">Ubiquitin-like protease family profile domain-containing protein</fullName>
    </recommendedName>
</protein>
<feature type="domain" description="Ubiquitin-like protease family profile" evidence="7">
    <location>
        <begin position="574"/>
        <end position="744"/>
    </location>
</feature>
<dbReference type="Proteomes" id="UP000240493">
    <property type="component" value="Unassembled WGS sequence"/>
</dbReference>
<feature type="compositionally biased region" description="Low complexity" evidence="6">
    <location>
        <begin position="91"/>
        <end position="119"/>
    </location>
</feature>
<keyword evidence="4" id="KW-0788">Thiol protease</keyword>
<dbReference type="InterPro" id="IPR038765">
    <property type="entry name" value="Papain-like_cys_pep_sf"/>
</dbReference>
<feature type="region of interest" description="Disordered" evidence="6">
    <location>
        <begin position="35"/>
        <end position="201"/>
    </location>
</feature>
<dbReference type="GO" id="GO:0008234">
    <property type="term" value="F:cysteine-type peptidase activity"/>
    <property type="evidence" value="ECO:0007669"/>
    <property type="project" value="UniProtKB-KW"/>
</dbReference>
<proteinExistence type="inferred from homology"/>
<feature type="coiled-coil region" evidence="5">
    <location>
        <begin position="501"/>
        <end position="534"/>
    </location>
</feature>
<dbReference type="GO" id="GO:0006508">
    <property type="term" value="P:proteolysis"/>
    <property type="evidence" value="ECO:0007669"/>
    <property type="project" value="UniProtKB-KW"/>
</dbReference>
<evidence type="ECO:0000256" key="1">
    <source>
        <dbReference type="ARBA" id="ARBA00005234"/>
    </source>
</evidence>
<dbReference type="Gene3D" id="3.40.395.10">
    <property type="entry name" value="Adenoviral Proteinase, Chain A"/>
    <property type="match status" value="1"/>
</dbReference>